<proteinExistence type="predicted"/>
<organism evidence="3 4">
    <name type="scientific">Hydrococcus rivularis NIES-593</name>
    <dbReference type="NCBI Taxonomy" id="1921803"/>
    <lineage>
        <taxon>Bacteria</taxon>
        <taxon>Bacillati</taxon>
        <taxon>Cyanobacteriota</taxon>
        <taxon>Cyanophyceae</taxon>
        <taxon>Pleurocapsales</taxon>
        <taxon>Hydrococcaceae</taxon>
        <taxon>Hydrococcus</taxon>
    </lineage>
</organism>
<dbReference type="STRING" id="1921803.NIES593_21275"/>
<name>A0A1U7H8B0_9CYAN</name>
<keyword evidence="4" id="KW-1185">Reference proteome</keyword>
<dbReference type="InterPro" id="IPR025497">
    <property type="entry name" value="PatA-like_N"/>
</dbReference>
<dbReference type="Pfam" id="PF14332">
    <property type="entry name" value="DUF4388"/>
    <property type="match status" value="1"/>
</dbReference>
<dbReference type="OrthoDB" id="424057at2"/>
<feature type="domain" description="PatA-like N-terminal" evidence="2">
    <location>
        <begin position="4"/>
        <end position="174"/>
    </location>
</feature>
<dbReference type="Proteomes" id="UP000186868">
    <property type="component" value="Unassembled WGS sequence"/>
</dbReference>
<evidence type="ECO:0000259" key="2">
    <source>
        <dbReference type="Pfam" id="PF14332"/>
    </source>
</evidence>
<protein>
    <recommendedName>
        <fullName evidence="2">PatA-like N-terminal domain-containing protein</fullName>
    </recommendedName>
</protein>
<accession>A0A1U7H8B0</accession>
<gene>
    <name evidence="3" type="ORF">NIES593_21275</name>
</gene>
<evidence type="ECO:0000313" key="4">
    <source>
        <dbReference type="Proteomes" id="UP000186868"/>
    </source>
</evidence>
<comment type="caution">
    <text evidence="3">The sequence shown here is derived from an EMBL/GenBank/DDBJ whole genome shotgun (WGS) entry which is preliminary data.</text>
</comment>
<evidence type="ECO:0000313" key="3">
    <source>
        <dbReference type="EMBL" id="OKH19174.1"/>
    </source>
</evidence>
<dbReference type="EMBL" id="MRCB01000042">
    <property type="protein sequence ID" value="OKH19174.1"/>
    <property type="molecule type" value="Genomic_DNA"/>
</dbReference>
<sequence>MGMSGSLETFSLPELFRLIDLGTKTGRLTVQPLPDSEATRAVGAYYIWFQNGRLVAITNRQDSRGLMTLIENRGWLSRRVIEKLADLCPLDMSFGVYLKTMGVLKAEQLRLLFQMHLHQVYRLFEVTSGWFVFEASSPDGSAASPLTMPWFEMTGIGMRAMKVALLALRLVKHWDGYIDKLPELGCALAPLVRYPPFRLDALELEIWKLANGSTALEEIANRLAQSSFAVQRTAFRLIMGGLVEEVTPNLPANGLSDRVLGQETANPTETSADKESIAVPVSQEGKSDNEMSGSLFENLVSFLRSQF</sequence>
<evidence type="ECO:0000256" key="1">
    <source>
        <dbReference type="SAM" id="MobiDB-lite"/>
    </source>
</evidence>
<dbReference type="AlphaFoldDB" id="A0A1U7H8B0"/>
<reference evidence="3 4" key="1">
    <citation type="submission" date="2016-11" db="EMBL/GenBank/DDBJ databases">
        <title>Draft Genome Sequences of Nine Cyanobacterial Strains from Diverse Habitats.</title>
        <authorList>
            <person name="Zhu T."/>
            <person name="Hou S."/>
            <person name="Lu X."/>
            <person name="Hess W.R."/>
        </authorList>
    </citation>
    <scope>NUCLEOTIDE SEQUENCE [LARGE SCALE GENOMIC DNA]</scope>
    <source>
        <strain evidence="3 4">NIES-593</strain>
    </source>
</reference>
<feature type="region of interest" description="Disordered" evidence="1">
    <location>
        <begin position="264"/>
        <end position="290"/>
    </location>
</feature>